<feature type="compositionally biased region" description="Pro residues" evidence="7">
    <location>
        <begin position="187"/>
        <end position="198"/>
    </location>
</feature>
<dbReference type="STRING" id="9986.ENSOCUP00000021397"/>
<dbReference type="InterPro" id="IPR045030">
    <property type="entry name" value="LYSM1-4"/>
</dbReference>
<evidence type="ECO:0000256" key="3">
    <source>
        <dbReference type="ARBA" id="ARBA00022989"/>
    </source>
</evidence>
<dbReference type="Proteomes" id="UP000001811">
    <property type="component" value="Unplaced"/>
</dbReference>
<keyword evidence="2 8" id="KW-0812">Transmembrane</keyword>
<dbReference type="GO" id="GO:0016020">
    <property type="term" value="C:membrane"/>
    <property type="evidence" value="ECO:0007669"/>
    <property type="project" value="UniProtKB-SubCell"/>
</dbReference>
<dbReference type="Gene3D" id="3.10.350.10">
    <property type="entry name" value="LysM domain"/>
    <property type="match status" value="1"/>
</dbReference>
<protein>
    <recommendedName>
        <fullName evidence="6">LysM and putative peptidoglycan-binding domain-containing protein 4</fullName>
    </recommendedName>
</protein>
<dbReference type="Bgee" id="ENSOCUG00000024722">
    <property type="expression patterns" value="Expressed in liver and 18 other cell types or tissues"/>
</dbReference>
<feature type="domain" description="LysM" evidence="9">
    <location>
        <begin position="68"/>
        <end position="112"/>
    </location>
</feature>
<comment type="subcellular location">
    <subcellularLocation>
        <location evidence="1">Membrane</location>
        <topology evidence="1">Single-pass membrane protein</topology>
    </subcellularLocation>
</comment>
<feature type="region of interest" description="Disordered" evidence="7">
    <location>
        <begin position="237"/>
        <end position="283"/>
    </location>
</feature>
<dbReference type="CDD" id="cd00118">
    <property type="entry name" value="LysM"/>
    <property type="match status" value="1"/>
</dbReference>
<dbReference type="PANTHER" id="PTHR20932">
    <property type="entry name" value="LYSM AND PUTATIVE PEPTIDOGLYCAN-BINDING DOMAIN-CONTAINING PROTEIN"/>
    <property type="match status" value="1"/>
</dbReference>
<dbReference type="Pfam" id="PF01476">
    <property type="entry name" value="LysM"/>
    <property type="match status" value="1"/>
</dbReference>
<dbReference type="CTD" id="145748"/>
<dbReference type="HOGENOM" id="CLU_070676_1_0_1"/>
<name>G1TWF3_RABIT</name>
<reference evidence="10" key="2">
    <citation type="submission" date="2025-08" db="UniProtKB">
        <authorList>
            <consortium name="Ensembl"/>
        </authorList>
    </citation>
    <scope>IDENTIFICATION</scope>
    <source>
        <strain evidence="10">Thorbecke</strain>
    </source>
</reference>
<dbReference type="PaxDb" id="9986-ENSOCUP00000021397"/>
<proteinExistence type="predicted"/>
<organism evidence="10 11">
    <name type="scientific">Oryctolagus cuniculus</name>
    <name type="common">Rabbit</name>
    <dbReference type="NCBI Taxonomy" id="9986"/>
    <lineage>
        <taxon>Eukaryota</taxon>
        <taxon>Metazoa</taxon>
        <taxon>Chordata</taxon>
        <taxon>Craniata</taxon>
        <taxon>Vertebrata</taxon>
        <taxon>Euteleostomi</taxon>
        <taxon>Mammalia</taxon>
        <taxon>Eutheria</taxon>
        <taxon>Euarchontoglires</taxon>
        <taxon>Glires</taxon>
        <taxon>Lagomorpha</taxon>
        <taxon>Leporidae</taxon>
        <taxon>Oryctolagus</taxon>
    </lineage>
</organism>
<evidence type="ECO:0000256" key="5">
    <source>
        <dbReference type="ARBA" id="ARBA00023180"/>
    </source>
</evidence>
<dbReference type="PROSITE" id="PS51782">
    <property type="entry name" value="LYSM"/>
    <property type="match status" value="1"/>
</dbReference>
<dbReference type="PANTHER" id="PTHR20932:SF7">
    <property type="entry name" value="AND PUTATIVE PEPTIDOGLYCAN-BINDING DOMAIN-CONTAINING PROTEIN 4-RELATED"/>
    <property type="match status" value="1"/>
</dbReference>
<dbReference type="KEGG" id="ocu:100339524"/>
<keyword evidence="5" id="KW-0325">Glycoprotein</keyword>
<keyword evidence="3 8" id="KW-1133">Transmembrane helix</keyword>
<dbReference type="eggNOG" id="KOG2850">
    <property type="taxonomic scope" value="Eukaryota"/>
</dbReference>
<dbReference type="InParanoid" id="G1TWF3"/>
<feature type="region of interest" description="Disordered" evidence="7">
    <location>
        <begin position="29"/>
        <end position="65"/>
    </location>
</feature>
<feature type="region of interest" description="Disordered" evidence="7">
    <location>
        <begin position="179"/>
        <end position="198"/>
    </location>
</feature>
<evidence type="ECO:0000259" key="9">
    <source>
        <dbReference type="PROSITE" id="PS51782"/>
    </source>
</evidence>
<reference evidence="10 11" key="1">
    <citation type="journal article" date="2011" name="Nature">
        <title>A high-resolution map of human evolutionary constraint using 29 mammals.</title>
        <authorList>
            <person name="Lindblad-Toh K."/>
            <person name="Garber M."/>
            <person name="Zuk O."/>
            <person name="Lin M.F."/>
            <person name="Parker B.J."/>
            <person name="Washietl S."/>
            <person name="Kheradpour P."/>
            <person name="Ernst J."/>
            <person name="Jordan G."/>
            <person name="Mauceli E."/>
            <person name="Ward L.D."/>
            <person name="Lowe C.B."/>
            <person name="Holloway A.K."/>
            <person name="Clamp M."/>
            <person name="Gnerre S."/>
            <person name="Alfoldi J."/>
            <person name="Beal K."/>
            <person name="Chang J."/>
            <person name="Clawson H."/>
            <person name="Cuff J."/>
            <person name="Di Palma F."/>
            <person name="Fitzgerald S."/>
            <person name="Flicek P."/>
            <person name="Guttman M."/>
            <person name="Hubisz M.J."/>
            <person name="Jaffe D.B."/>
            <person name="Jungreis I."/>
            <person name="Kent W.J."/>
            <person name="Kostka D."/>
            <person name="Lara M."/>
            <person name="Martins A.L."/>
            <person name="Massingham T."/>
            <person name="Moltke I."/>
            <person name="Raney B.J."/>
            <person name="Rasmussen M.D."/>
            <person name="Robinson J."/>
            <person name="Stark A."/>
            <person name="Vilella A.J."/>
            <person name="Wen J."/>
            <person name="Xie X."/>
            <person name="Zody M.C."/>
            <person name="Baldwin J."/>
            <person name="Bloom T."/>
            <person name="Chin C.W."/>
            <person name="Heiman D."/>
            <person name="Nicol R."/>
            <person name="Nusbaum C."/>
            <person name="Young S."/>
            <person name="Wilkinson J."/>
            <person name="Worley K.C."/>
            <person name="Kovar C.L."/>
            <person name="Muzny D.M."/>
            <person name="Gibbs R.A."/>
            <person name="Cree A."/>
            <person name="Dihn H.H."/>
            <person name="Fowler G."/>
            <person name="Jhangiani S."/>
            <person name="Joshi V."/>
            <person name="Lee S."/>
            <person name="Lewis L.R."/>
            <person name="Nazareth L.V."/>
            <person name="Okwuonu G."/>
            <person name="Santibanez J."/>
            <person name="Warren W.C."/>
            <person name="Mardis E.R."/>
            <person name="Weinstock G.M."/>
            <person name="Wilson R.K."/>
            <person name="Delehaunty K."/>
            <person name="Dooling D."/>
            <person name="Fronik C."/>
            <person name="Fulton L."/>
            <person name="Fulton B."/>
            <person name="Graves T."/>
            <person name="Minx P."/>
            <person name="Sodergren E."/>
            <person name="Birney E."/>
            <person name="Margulies E.H."/>
            <person name="Herrero J."/>
            <person name="Green E.D."/>
            <person name="Haussler D."/>
            <person name="Siepel A."/>
            <person name="Goldman N."/>
            <person name="Pollard K.S."/>
            <person name="Pedersen J.S."/>
            <person name="Lander E.S."/>
            <person name="Kellis M."/>
        </authorList>
    </citation>
    <scope>NUCLEOTIDE SEQUENCE [LARGE SCALE GENOMIC DNA]</scope>
    <source>
        <strain evidence="11">Thorbecke</strain>
    </source>
</reference>
<feature type="transmembrane region" description="Helical" evidence="8">
    <location>
        <begin position="206"/>
        <end position="227"/>
    </location>
</feature>
<evidence type="ECO:0000256" key="6">
    <source>
        <dbReference type="ARBA" id="ARBA00040995"/>
    </source>
</evidence>
<dbReference type="SMART" id="SM00257">
    <property type="entry name" value="LysM"/>
    <property type="match status" value="1"/>
</dbReference>
<sequence length="283" mass="30017">MRQEEVLAKPFQGPAAVCRTATSHVYVFQDASGDSSEDEAQPGALRPRGKERQRRSAPPPGGGPTVLLQRELAPGDSLNKLALQYGCKVADLKKVNNFIREQDLYAVRSIKIPVRNHGILTETREELQPLAGPSPEAGAALAELPRADAQASQLTDFFQGIDRNIERVVQSQAFRREGGCLETSGQPPLPAPPAPPPSGADCGLRWWNAVVIMLLVGVVLPLFYLVYFRIQASGEAPSGLNTTSPSGSVALSAAPGQAPRPATPVPAGTSLDGRLSHTTPAGH</sequence>
<dbReference type="InterPro" id="IPR036779">
    <property type="entry name" value="LysM_dom_sf"/>
</dbReference>
<dbReference type="Ensembl" id="ENSOCUT00000020907.2">
    <property type="protein sequence ID" value="ENSOCUP00000021397.2"/>
    <property type="gene ID" value="ENSOCUG00000024722.2"/>
</dbReference>
<dbReference type="InterPro" id="IPR018392">
    <property type="entry name" value="LysM"/>
</dbReference>
<dbReference type="AlphaFoldDB" id="G1TWF3"/>
<dbReference type="GeneTree" id="ENSGT00940000160583"/>
<evidence type="ECO:0000313" key="10">
    <source>
        <dbReference type="Ensembl" id="ENSOCUP00000021397.2"/>
    </source>
</evidence>
<accession>G1TWF3</accession>
<dbReference type="OrthoDB" id="538216at2759"/>
<evidence type="ECO:0000256" key="1">
    <source>
        <dbReference type="ARBA" id="ARBA00004167"/>
    </source>
</evidence>
<evidence type="ECO:0000313" key="11">
    <source>
        <dbReference type="Proteomes" id="UP000001811"/>
    </source>
</evidence>
<evidence type="ECO:0000256" key="8">
    <source>
        <dbReference type="SAM" id="Phobius"/>
    </source>
</evidence>
<feature type="compositionally biased region" description="Polar residues" evidence="7">
    <location>
        <begin position="239"/>
        <end position="249"/>
    </location>
</feature>
<evidence type="ECO:0000256" key="7">
    <source>
        <dbReference type="SAM" id="MobiDB-lite"/>
    </source>
</evidence>
<evidence type="ECO:0000256" key="2">
    <source>
        <dbReference type="ARBA" id="ARBA00022692"/>
    </source>
</evidence>
<keyword evidence="4 8" id="KW-0472">Membrane</keyword>
<dbReference type="GeneID" id="100339524"/>
<dbReference type="FunCoup" id="G1TWF3">
    <property type="interactions" value="5"/>
</dbReference>
<evidence type="ECO:0000256" key="4">
    <source>
        <dbReference type="ARBA" id="ARBA00023136"/>
    </source>
</evidence>
<gene>
    <name evidence="10" type="primary">LYSMD4</name>
</gene>
<keyword evidence="11" id="KW-1185">Reference proteome</keyword>
<reference evidence="10" key="3">
    <citation type="submission" date="2025-09" db="UniProtKB">
        <authorList>
            <consortium name="Ensembl"/>
        </authorList>
    </citation>
    <scope>IDENTIFICATION</scope>
    <source>
        <strain evidence="10">Thorbecke</strain>
    </source>
</reference>